<name>A0A1I6TPS1_9BACI</name>
<dbReference type="GO" id="GO:0005507">
    <property type="term" value="F:copper ion binding"/>
    <property type="evidence" value="ECO:0007669"/>
    <property type="project" value="TreeGrafter"/>
</dbReference>
<evidence type="ECO:0000313" key="3">
    <source>
        <dbReference type="EMBL" id="SFS91170.1"/>
    </source>
</evidence>
<dbReference type="GO" id="GO:1990170">
    <property type="term" value="P:stress response to cadmium ion"/>
    <property type="evidence" value="ECO:0007669"/>
    <property type="project" value="TreeGrafter"/>
</dbReference>
<sequence length="177" mass="20592">MECEHCHERPATLHFTQYAHGKKHVQHLCHTCAHDLGLIEANDHYPIHDLLSDLFKMNSALSNSQRQTSARETKTCPTCQMTYTQFVKHYKFGCKDCYETFSAELEPVLKRVHNGNTTHVGKVPKHQHAHVSKLQQIKMYREQMKTFIEEERFEEAAELRDMIKALEQTEPNVGEAE</sequence>
<dbReference type="InterPro" id="IPR036876">
    <property type="entry name" value="UVR_dom_sf"/>
</dbReference>
<dbReference type="GO" id="GO:0046870">
    <property type="term" value="F:cadmium ion binding"/>
    <property type="evidence" value="ECO:0007669"/>
    <property type="project" value="TreeGrafter"/>
</dbReference>
<dbReference type="GO" id="GO:0008270">
    <property type="term" value="F:zinc ion binding"/>
    <property type="evidence" value="ECO:0007669"/>
    <property type="project" value="TreeGrafter"/>
</dbReference>
<dbReference type="EMBL" id="BJWJ01000039">
    <property type="protein sequence ID" value="GEM05561.1"/>
    <property type="molecule type" value="Genomic_DNA"/>
</dbReference>
<reference evidence="2 5" key="2">
    <citation type="submission" date="2019-07" db="EMBL/GenBank/DDBJ databases">
        <title>Whole genome shotgun sequence of Halolactibacillus miurensis NBRC 100873.</title>
        <authorList>
            <person name="Hosoyama A."/>
            <person name="Uohara A."/>
            <person name="Ohji S."/>
            <person name="Ichikawa N."/>
        </authorList>
    </citation>
    <scope>NUCLEOTIDE SEQUENCE [LARGE SCALE GENOMIC DNA]</scope>
    <source>
        <strain evidence="2 5">NBRC 100873</strain>
    </source>
</reference>
<evidence type="ECO:0000259" key="1">
    <source>
        <dbReference type="PROSITE" id="PS50151"/>
    </source>
</evidence>
<dbReference type="OrthoDB" id="9788704at2"/>
<dbReference type="InterPro" id="IPR001943">
    <property type="entry name" value="UVR_dom"/>
</dbReference>
<keyword evidence="3" id="KW-0808">Transferase</keyword>
<dbReference type="EMBL" id="FPAI01000017">
    <property type="protein sequence ID" value="SFS91170.1"/>
    <property type="molecule type" value="Genomic_DNA"/>
</dbReference>
<dbReference type="PANTHER" id="PTHR38430">
    <property type="entry name" value="PROTEIN-ARGININE KINASE ACTIVATOR PROTEIN"/>
    <property type="match status" value="1"/>
</dbReference>
<protein>
    <submittedName>
        <fullName evidence="3">Protein arginine kinase activator</fullName>
    </submittedName>
    <submittedName>
        <fullName evidence="2">Protein-arginine kinase activator protein</fullName>
    </submittedName>
</protein>
<dbReference type="Proteomes" id="UP000199139">
    <property type="component" value="Unassembled WGS sequence"/>
</dbReference>
<keyword evidence="3" id="KW-0418">Kinase</keyword>
<dbReference type="AlphaFoldDB" id="A0A1I6TPS1"/>
<dbReference type="STRING" id="306541.SAMN05421668_1176"/>
<dbReference type="GO" id="GO:1990169">
    <property type="term" value="P:stress response to copper ion"/>
    <property type="evidence" value="ECO:0007669"/>
    <property type="project" value="TreeGrafter"/>
</dbReference>
<dbReference type="RefSeq" id="WP_062321717.1">
    <property type="nucleotide sequence ID" value="NZ_BJWJ01000039.1"/>
</dbReference>
<dbReference type="PROSITE" id="PS50151">
    <property type="entry name" value="UVR"/>
    <property type="match status" value="1"/>
</dbReference>
<dbReference type="PIRSF" id="PIRSF015034">
    <property type="entry name" value="YacH"/>
    <property type="match status" value="1"/>
</dbReference>
<feature type="domain" description="UVR" evidence="1">
    <location>
        <begin position="134"/>
        <end position="169"/>
    </location>
</feature>
<keyword evidence="5" id="KW-1185">Reference proteome</keyword>
<dbReference type="GO" id="GO:0016301">
    <property type="term" value="F:kinase activity"/>
    <property type="evidence" value="ECO:0007669"/>
    <property type="project" value="UniProtKB-KW"/>
</dbReference>
<dbReference type="PANTHER" id="PTHR38430:SF1">
    <property type="entry name" value="PROTEIN-ARGININE KINASE ACTIVATOR PROTEIN"/>
    <property type="match status" value="1"/>
</dbReference>
<proteinExistence type="predicted"/>
<dbReference type="Proteomes" id="UP000321773">
    <property type="component" value="Unassembled WGS sequence"/>
</dbReference>
<evidence type="ECO:0000313" key="4">
    <source>
        <dbReference type="Proteomes" id="UP000199139"/>
    </source>
</evidence>
<dbReference type="Pfam" id="PF02151">
    <property type="entry name" value="UVR"/>
    <property type="match status" value="1"/>
</dbReference>
<dbReference type="SUPFAM" id="SSF46600">
    <property type="entry name" value="C-terminal UvrC-binding domain of UvrB"/>
    <property type="match status" value="1"/>
</dbReference>
<gene>
    <name evidence="2" type="primary">mcsA</name>
    <name evidence="2" type="ORF">HMI01_25490</name>
    <name evidence="3" type="ORF">SAMN05421668_1176</name>
</gene>
<reference evidence="3 4" key="1">
    <citation type="submission" date="2016-10" db="EMBL/GenBank/DDBJ databases">
        <authorList>
            <person name="de Groot N.N."/>
        </authorList>
    </citation>
    <scope>NUCLEOTIDE SEQUENCE [LARGE SCALE GENOMIC DNA]</scope>
    <source>
        <strain evidence="3 4">DSM 17074</strain>
    </source>
</reference>
<dbReference type="Gene3D" id="4.10.860.10">
    <property type="entry name" value="UVR domain"/>
    <property type="match status" value="1"/>
</dbReference>
<evidence type="ECO:0000313" key="5">
    <source>
        <dbReference type="Proteomes" id="UP000321773"/>
    </source>
</evidence>
<dbReference type="GO" id="GO:0050897">
    <property type="term" value="F:cobalt ion binding"/>
    <property type="evidence" value="ECO:0007669"/>
    <property type="project" value="TreeGrafter"/>
</dbReference>
<evidence type="ECO:0000313" key="2">
    <source>
        <dbReference type="EMBL" id="GEM05561.1"/>
    </source>
</evidence>
<dbReference type="InterPro" id="IPR025542">
    <property type="entry name" value="YacH"/>
</dbReference>
<accession>A0A1I6TPS1</accession>
<organism evidence="3 4">
    <name type="scientific">Halolactibacillus miurensis</name>
    <dbReference type="NCBI Taxonomy" id="306541"/>
    <lineage>
        <taxon>Bacteria</taxon>
        <taxon>Bacillati</taxon>
        <taxon>Bacillota</taxon>
        <taxon>Bacilli</taxon>
        <taxon>Bacillales</taxon>
        <taxon>Bacillaceae</taxon>
        <taxon>Halolactibacillus</taxon>
    </lineage>
</organism>